<dbReference type="InterPro" id="IPR011990">
    <property type="entry name" value="TPR-like_helical_dom_sf"/>
</dbReference>
<proteinExistence type="predicted"/>
<feature type="region of interest" description="Disordered" evidence="1">
    <location>
        <begin position="654"/>
        <end position="679"/>
    </location>
</feature>
<sequence>MTTVQPLAVATDLFAQGSHHSHAARNQYIFFAVEDQHGRVEMVCLARYWPCGYLPTGEELDLVFFPLGQMLAIKEPRLVVTKNGFVGFDVVSPTDVIIIDYDLLGMNRWATPHPGTPATMREDREDYKALGNAVFAKGQYYAAINGDDTLLGMLRLNRAAAHLKVRNFHEACLDAMGAAMAFAPAFRARRRKPSSSSKRPTCEPVSRPRPTEWHGKVELCVANHIGPIEPKKLASREDRMGLVAKRDIAPGELLLVERAYAASDIELASDDDRATQLAYQKMEAALIAKFVDHPGQEQTFQALHGDPEYSSREKMPGHFIADVNMLVAEHDPLRGTYLVDVASDLNIAKNNTYPPSPMTRDVHLQGRSYYAIYPYAPCMLHSCIPNTMAPARIGDAMFIRARACRSKRRQFSLESEKKRNGGQACKCSACRQDAVDTPAGRMCRRELFKVDLPPLQVEAHPIGAALETRSIDMLMDLIDPLAPHAADRNDWSLNKFRKTVAELERTYSPGHGSYKPELAEPLWRLAVLESDFDDCKVALQLLKTAFAALGGAAMVKIKGVPHNALEPGFDFKKGTAIRPTMGVSNTLSTLLVIHLHIVATKLGLVVEASKWLRAALRLKNLLLVEPKDYKRFFLRQWTVALQLDVLETPRGRELFGAEGKKKQTDPEKKKGATAASTPR</sequence>
<dbReference type="STRING" id="269621.A0A238FIJ8"/>
<name>A0A238FIJ8_9BASI</name>
<gene>
    <name evidence="2" type="ORF">BQ2448_6040</name>
</gene>
<protein>
    <submittedName>
        <fullName evidence="2">BQ2448_6040 protein</fullName>
    </submittedName>
</protein>
<evidence type="ECO:0000313" key="2">
    <source>
        <dbReference type="EMBL" id="SCV73610.1"/>
    </source>
</evidence>
<dbReference type="EMBL" id="FMSP01000019">
    <property type="protein sequence ID" value="SCV73610.1"/>
    <property type="molecule type" value="Genomic_DNA"/>
</dbReference>
<dbReference type="OrthoDB" id="5945798at2759"/>
<dbReference type="PANTHER" id="PTHR47643:SF2">
    <property type="entry name" value="TPR DOMAIN PROTEIN (AFU_ORTHOLOGUE AFUA_5G12710)"/>
    <property type="match status" value="1"/>
</dbReference>
<accession>A0A238FIJ8</accession>
<dbReference type="InterPro" id="IPR046341">
    <property type="entry name" value="SET_dom_sf"/>
</dbReference>
<dbReference type="AlphaFoldDB" id="A0A238FIJ8"/>
<dbReference type="PANTHER" id="PTHR47643">
    <property type="entry name" value="TPR DOMAIN PROTEIN (AFU_ORTHOLOGUE AFUA_5G12710)"/>
    <property type="match status" value="1"/>
</dbReference>
<organism evidence="2 3">
    <name type="scientific">Microbotryum intermedium</name>
    <dbReference type="NCBI Taxonomy" id="269621"/>
    <lineage>
        <taxon>Eukaryota</taxon>
        <taxon>Fungi</taxon>
        <taxon>Dikarya</taxon>
        <taxon>Basidiomycota</taxon>
        <taxon>Pucciniomycotina</taxon>
        <taxon>Microbotryomycetes</taxon>
        <taxon>Microbotryales</taxon>
        <taxon>Microbotryaceae</taxon>
        <taxon>Microbotryum</taxon>
    </lineage>
</organism>
<dbReference type="SUPFAM" id="SSF48452">
    <property type="entry name" value="TPR-like"/>
    <property type="match status" value="1"/>
</dbReference>
<feature type="region of interest" description="Disordered" evidence="1">
    <location>
        <begin position="189"/>
        <end position="210"/>
    </location>
</feature>
<evidence type="ECO:0000256" key="1">
    <source>
        <dbReference type="SAM" id="MobiDB-lite"/>
    </source>
</evidence>
<keyword evidence="3" id="KW-1185">Reference proteome</keyword>
<dbReference type="InterPro" id="IPR053209">
    <property type="entry name" value="Gramillin-biosynth_MTr"/>
</dbReference>
<feature type="compositionally biased region" description="Basic and acidic residues" evidence="1">
    <location>
        <begin position="654"/>
        <end position="670"/>
    </location>
</feature>
<dbReference type="SUPFAM" id="SSF82199">
    <property type="entry name" value="SET domain"/>
    <property type="match status" value="1"/>
</dbReference>
<reference evidence="3" key="1">
    <citation type="submission" date="2016-09" db="EMBL/GenBank/DDBJ databases">
        <authorList>
            <person name="Jeantristanb JTB J.-T."/>
            <person name="Ricardo R."/>
        </authorList>
    </citation>
    <scope>NUCLEOTIDE SEQUENCE [LARGE SCALE GENOMIC DNA]</scope>
</reference>
<evidence type="ECO:0000313" key="3">
    <source>
        <dbReference type="Proteomes" id="UP000198372"/>
    </source>
</evidence>
<dbReference type="Proteomes" id="UP000198372">
    <property type="component" value="Unassembled WGS sequence"/>
</dbReference>